<dbReference type="GO" id="GO:0006950">
    <property type="term" value="P:response to stress"/>
    <property type="evidence" value="ECO:0007669"/>
    <property type="project" value="TreeGrafter"/>
</dbReference>
<evidence type="ECO:0000256" key="5">
    <source>
        <dbReference type="ARBA" id="ARBA00023159"/>
    </source>
</evidence>
<feature type="domain" description="AP2/ERF" evidence="10">
    <location>
        <begin position="80"/>
        <end position="137"/>
    </location>
</feature>
<dbReference type="Gene3D" id="3.30.730.10">
    <property type="entry name" value="AP2/ERF domain"/>
    <property type="match status" value="1"/>
</dbReference>
<sequence length="283" mass="32308">MERNREVPMKENSMVDAQRKKKTRSRRNGDTVEQVLAKWQQLNRNQEPQNPENSPRKPPAKGSRKGCMQGKGGPENSEYKFRGVRQRTWGKWVAEIREPNRGSRLWLGTFDTALEAAVAYDAAARTLYGSNARVNLPEPEADASPESYESATSSHDLNSVQETKVPKVEATDDLTAEDSGFGTAILKDKPKEEEWHFDQIQDLPEDMFNVDEWLRDMDMDPSRGTSSEQDKYAFTQGHFGTIDALQQDGRFDADTYWHYDGAGASLLLQNQDEDLTRNFWHMD</sequence>
<evidence type="ECO:0000313" key="11">
    <source>
        <dbReference type="EMBL" id="ONK77118.1"/>
    </source>
</evidence>
<organism evidence="11 12">
    <name type="scientific">Asparagus officinalis</name>
    <name type="common">Garden asparagus</name>
    <dbReference type="NCBI Taxonomy" id="4686"/>
    <lineage>
        <taxon>Eukaryota</taxon>
        <taxon>Viridiplantae</taxon>
        <taxon>Streptophyta</taxon>
        <taxon>Embryophyta</taxon>
        <taxon>Tracheophyta</taxon>
        <taxon>Spermatophyta</taxon>
        <taxon>Magnoliopsida</taxon>
        <taxon>Liliopsida</taxon>
        <taxon>Asparagales</taxon>
        <taxon>Asparagaceae</taxon>
        <taxon>Asparagoideae</taxon>
        <taxon>Asparagus</taxon>
    </lineage>
</organism>
<dbReference type="GO" id="GO:0000976">
    <property type="term" value="F:transcription cis-regulatory region binding"/>
    <property type="evidence" value="ECO:0007669"/>
    <property type="project" value="TreeGrafter"/>
</dbReference>
<accession>A0A5P1FFI0</accession>
<dbReference type="FunFam" id="3.30.730.10:FF:000001">
    <property type="entry name" value="Ethylene-responsive transcription factor 2"/>
    <property type="match status" value="1"/>
</dbReference>
<dbReference type="PRINTS" id="PR00367">
    <property type="entry name" value="ETHRSPELEMNT"/>
</dbReference>
<reference evidence="12" key="1">
    <citation type="journal article" date="2017" name="Nat. Commun.">
        <title>The asparagus genome sheds light on the origin and evolution of a young Y chromosome.</title>
        <authorList>
            <person name="Harkess A."/>
            <person name="Zhou J."/>
            <person name="Xu C."/>
            <person name="Bowers J.E."/>
            <person name="Van der Hulst R."/>
            <person name="Ayyampalayam S."/>
            <person name="Mercati F."/>
            <person name="Riccardi P."/>
            <person name="McKain M.R."/>
            <person name="Kakrana A."/>
            <person name="Tang H."/>
            <person name="Ray J."/>
            <person name="Groenendijk J."/>
            <person name="Arikit S."/>
            <person name="Mathioni S.M."/>
            <person name="Nakano M."/>
            <person name="Shan H."/>
            <person name="Telgmann-Rauber A."/>
            <person name="Kanno A."/>
            <person name="Yue Z."/>
            <person name="Chen H."/>
            <person name="Li W."/>
            <person name="Chen Y."/>
            <person name="Xu X."/>
            <person name="Zhang Y."/>
            <person name="Luo S."/>
            <person name="Chen H."/>
            <person name="Gao J."/>
            <person name="Mao Z."/>
            <person name="Pires J.C."/>
            <person name="Luo M."/>
            <person name="Kudrna D."/>
            <person name="Wing R.A."/>
            <person name="Meyers B.C."/>
            <person name="Yi K."/>
            <person name="Kong H."/>
            <person name="Lavrijsen P."/>
            <person name="Sunseri F."/>
            <person name="Falavigna A."/>
            <person name="Ye Y."/>
            <person name="Leebens-Mack J.H."/>
            <person name="Chen G."/>
        </authorList>
    </citation>
    <scope>NUCLEOTIDE SEQUENCE [LARGE SCALE GENOMIC DNA]</scope>
    <source>
        <strain evidence="12">cv. DH0086</strain>
    </source>
</reference>
<dbReference type="OMA" id="PMKENSM"/>
<dbReference type="GO" id="GO:0003700">
    <property type="term" value="F:DNA-binding transcription factor activity"/>
    <property type="evidence" value="ECO:0007669"/>
    <property type="project" value="InterPro"/>
</dbReference>
<keyword evidence="5" id="KW-0010">Activator</keyword>
<comment type="similarity">
    <text evidence="8">Belongs to the AP2/ERF transcription factor family. ERF subfamily.</text>
</comment>
<evidence type="ECO:0000259" key="10">
    <source>
        <dbReference type="PROSITE" id="PS51032"/>
    </source>
</evidence>
<evidence type="ECO:0000256" key="2">
    <source>
        <dbReference type="ARBA" id="ARBA00023015"/>
    </source>
</evidence>
<comment type="subcellular location">
    <subcellularLocation>
        <location evidence="1">Nucleus</location>
    </subcellularLocation>
</comment>
<dbReference type="Proteomes" id="UP000243459">
    <property type="component" value="Chromosome 2"/>
</dbReference>
<evidence type="ECO:0000256" key="3">
    <source>
        <dbReference type="ARBA" id="ARBA00023016"/>
    </source>
</evidence>
<dbReference type="SMART" id="SM00380">
    <property type="entry name" value="AP2"/>
    <property type="match status" value="1"/>
</dbReference>
<dbReference type="PROSITE" id="PS51032">
    <property type="entry name" value="AP2_ERF"/>
    <property type="match status" value="1"/>
</dbReference>
<dbReference type="GO" id="GO:0005634">
    <property type="term" value="C:nucleus"/>
    <property type="evidence" value="ECO:0007669"/>
    <property type="project" value="UniProtKB-SubCell"/>
</dbReference>
<feature type="compositionally biased region" description="Polar residues" evidence="9">
    <location>
        <begin position="147"/>
        <end position="160"/>
    </location>
</feature>
<dbReference type="OrthoDB" id="550883at2759"/>
<gene>
    <name evidence="11" type="ORF">A4U43_C02F3280</name>
</gene>
<keyword evidence="3" id="KW-0346">Stress response</keyword>
<name>A0A5P1FFI0_ASPOF</name>
<keyword evidence="2" id="KW-0805">Transcription regulation</keyword>
<dbReference type="InterPro" id="IPR016177">
    <property type="entry name" value="DNA-bd_dom_sf"/>
</dbReference>
<evidence type="ECO:0000256" key="1">
    <source>
        <dbReference type="ARBA" id="ARBA00004123"/>
    </source>
</evidence>
<keyword evidence="12" id="KW-1185">Reference proteome</keyword>
<keyword evidence="4" id="KW-0238">DNA-binding</keyword>
<dbReference type="PANTHER" id="PTHR31241:SF62">
    <property type="entry name" value="DEHYDRATION-RESPONSIVE ELEMENT-BINDING PROTEIN 2D"/>
    <property type="match status" value="1"/>
</dbReference>
<dbReference type="SUPFAM" id="SSF54171">
    <property type="entry name" value="DNA-binding domain"/>
    <property type="match status" value="1"/>
</dbReference>
<keyword evidence="6" id="KW-0804">Transcription</keyword>
<dbReference type="AlphaFoldDB" id="A0A5P1FFI0"/>
<dbReference type="CDD" id="cd00018">
    <property type="entry name" value="AP2"/>
    <property type="match status" value="1"/>
</dbReference>
<evidence type="ECO:0000313" key="12">
    <source>
        <dbReference type="Proteomes" id="UP000243459"/>
    </source>
</evidence>
<evidence type="ECO:0000256" key="7">
    <source>
        <dbReference type="ARBA" id="ARBA00023242"/>
    </source>
</evidence>
<feature type="region of interest" description="Disordered" evidence="9">
    <location>
        <begin position="136"/>
        <end position="160"/>
    </location>
</feature>
<protein>
    <recommendedName>
        <fullName evidence="10">AP2/ERF domain-containing protein</fullName>
    </recommendedName>
</protein>
<dbReference type="GO" id="GO:0045893">
    <property type="term" value="P:positive regulation of DNA-templated transcription"/>
    <property type="evidence" value="ECO:0007669"/>
    <property type="project" value="TreeGrafter"/>
</dbReference>
<dbReference type="Gramene" id="ONK77118">
    <property type="protein sequence ID" value="ONK77118"/>
    <property type="gene ID" value="A4U43_C02F3280"/>
</dbReference>
<dbReference type="EMBL" id="CM007382">
    <property type="protein sequence ID" value="ONK77118.1"/>
    <property type="molecule type" value="Genomic_DNA"/>
</dbReference>
<dbReference type="InterPro" id="IPR001471">
    <property type="entry name" value="AP2/ERF_dom"/>
</dbReference>
<keyword evidence="7" id="KW-0539">Nucleus</keyword>
<feature type="compositionally biased region" description="Polar residues" evidence="9">
    <location>
        <begin position="40"/>
        <end position="53"/>
    </location>
</feature>
<dbReference type="InterPro" id="IPR036955">
    <property type="entry name" value="AP2/ERF_dom_sf"/>
</dbReference>
<feature type="region of interest" description="Disordered" evidence="9">
    <location>
        <begin position="1"/>
        <end position="82"/>
    </location>
</feature>
<proteinExistence type="inferred from homology"/>
<evidence type="ECO:0000256" key="9">
    <source>
        <dbReference type="SAM" id="MobiDB-lite"/>
    </source>
</evidence>
<evidence type="ECO:0000256" key="8">
    <source>
        <dbReference type="ARBA" id="ARBA00024343"/>
    </source>
</evidence>
<dbReference type="Pfam" id="PF00847">
    <property type="entry name" value="AP2"/>
    <property type="match status" value="1"/>
</dbReference>
<evidence type="ECO:0000256" key="4">
    <source>
        <dbReference type="ARBA" id="ARBA00023125"/>
    </source>
</evidence>
<evidence type="ECO:0000256" key="6">
    <source>
        <dbReference type="ARBA" id="ARBA00023163"/>
    </source>
</evidence>
<dbReference type="PANTHER" id="PTHR31241">
    <property type="entry name" value="DEHYDRATION-RESPONSIVE ELEMENT-BINDING PROTEIN 2C"/>
    <property type="match status" value="1"/>
</dbReference>